<dbReference type="AlphaFoldDB" id="A0A1W1XT88"/>
<gene>
    <name evidence="2" type="ORF">SAMN02745857_02736</name>
</gene>
<name>A0A1W1XT88_9NEIS</name>
<organism evidence="2 3">
    <name type="scientific">Andreprevotia lacus DSM 23236</name>
    <dbReference type="NCBI Taxonomy" id="1121001"/>
    <lineage>
        <taxon>Bacteria</taxon>
        <taxon>Pseudomonadati</taxon>
        <taxon>Pseudomonadota</taxon>
        <taxon>Betaproteobacteria</taxon>
        <taxon>Neisseriales</taxon>
        <taxon>Chitinibacteraceae</taxon>
        <taxon>Andreprevotia</taxon>
    </lineage>
</organism>
<sequence>MLDEAERRSAVPHRTAPAQGSTRGMAAPALQRTLDHALADWHNGSLRVVQSASEARTLLQGAPAVPLGEGTAGARNTAQSQGFYLPASGEIILIADHLPSAEHAVWAAAHALGQRHADRTTLPAAARELRNL</sequence>
<dbReference type="EMBL" id="FWXD01000016">
    <property type="protein sequence ID" value="SMC27173.1"/>
    <property type="molecule type" value="Genomic_DNA"/>
</dbReference>
<accession>A0A1W1XT88</accession>
<evidence type="ECO:0000256" key="1">
    <source>
        <dbReference type="SAM" id="MobiDB-lite"/>
    </source>
</evidence>
<keyword evidence="3" id="KW-1185">Reference proteome</keyword>
<dbReference type="Proteomes" id="UP000192761">
    <property type="component" value="Unassembled WGS sequence"/>
</dbReference>
<dbReference type="STRING" id="1121001.SAMN02745857_02736"/>
<evidence type="ECO:0000313" key="2">
    <source>
        <dbReference type="EMBL" id="SMC27173.1"/>
    </source>
</evidence>
<evidence type="ECO:0000313" key="3">
    <source>
        <dbReference type="Proteomes" id="UP000192761"/>
    </source>
</evidence>
<feature type="non-terminal residue" evidence="2">
    <location>
        <position position="132"/>
    </location>
</feature>
<reference evidence="2 3" key="1">
    <citation type="submission" date="2017-04" db="EMBL/GenBank/DDBJ databases">
        <authorList>
            <person name="Afonso C.L."/>
            <person name="Miller P.J."/>
            <person name="Scott M.A."/>
            <person name="Spackman E."/>
            <person name="Goraichik I."/>
            <person name="Dimitrov K.M."/>
            <person name="Suarez D.L."/>
            <person name="Swayne D.E."/>
        </authorList>
    </citation>
    <scope>NUCLEOTIDE SEQUENCE [LARGE SCALE GENOMIC DNA]</scope>
    <source>
        <strain evidence="2 3">DSM 23236</strain>
    </source>
</reference>
<protein>
    <submittedName>
        <fullName evidence="2">Uncharacterized protein</fullName>
    </submittedName>
</protein>
<proteinExistence type="predicted"/>
<feature type="region of interest" description="Disordered" evidence="1">
    <location>
        <begin position="1"/>
        <end position="25"/>
    </location>
</feature>